<dbReference type="AlphaFoldDB" id="A0A6G3XZB8"/>
<accession>A0A6G3XZB8</accession>
<protein>
    <submittedName>
        <fullName evidence="2">Uncharacterized protein</fullName>
    </submittedName>
</protein>
<feature type="non-terminal residue" evidence="2">
    <location>
        <position position="1"/>
    </location>
</feature>
<feature type="region of interest" description="Disordered" evidence="1">
    <location>
        <begin position="44"/>
        <end position="68"/>
    </location>
</feature>
<gene>
    <name evidence="2" type="ORF">G3M58_92775</name>
</gene>
<evidence type="ECO:0000313" key="2">
    <source>
        <dbReference type="EMBL" id="NEE22922.1"/>
    </source>
</evidence>
<evidence type="ECO:0000256" key="1">
    <source>
        <dbReference type="SAM" id="MobiDB-lite"/>
    </source>
</evidence>
<dbReference type="EMBL" id="JAAGMN010010085">
    <property type="protein sequence ID" value="NEE22922.1"/>
    <property type="molecule type" value="Genomic_DNA"/>
</dbReference>
<dbReference type="Gene3D" id="3.30.559.10">
    <property type="entry name" value="Chloramphenicol acetyltransferase-like domain"/>
    <property type="match status" value="1"/>
</dbReference>
<name>A0A6G3XZB8_9ACTN</name>
<feature type="non-terminal residue" evidence="2">
    <location>
        <position position="68"/>
    </location>
</feature>
<proteinExistence type="predicted"/>
<organism evidence="2">
    <name type="scientific">Streptomyces sp. SID7499</name>
    <dbReference type="NCBI Taxonomy" id="2706086"/>
    <lineage>
        <taxon>Bacteria</taxon>
        <taxon>Bacillati</taxon>
        <taxon>Actinomycetota</taxon>
        <taxon>Actinomycetes</taxon>
        <taxon>Kitasatosporales</taxon>
        <taxon>Streptomycetaceae</taxon>
        <taxon>Streptomyces</taxon>
    </lineage>
</organism>
<dbReference type="InterPro" id="IPR023213">
    <property type="entry name" value="CAT-like_dom_sf"/>
</dbReference>
<sequence>DGSPTALPEVRPYRDYLAWAAAQDTGADERAWRGALAGLDGPTVLAPGLDGQPQAVPATRDVELSPDS</sequence>
<dbReference type="Gene3D" id="3.30.559.30">
    <property type="entry name" value="Nonribosomal peptide synthetase, condensation domain"/>
    <property type="match status" value="1"/>
</dbReference>
<comment type="caution">
    <text evidence="2">The sequence shown here is derived from an EMBL/GenBank/DDBJ whole genome shotgun (WGS) entry which is preliminary data.</text>
</comment>
<reference evidence="2" key="1">
    <citation type="submission" date="2020-01" db="EMBL/GenBank/DDBJ databases">
        <title>Insect and environment-associated Actinomycetes.</title>
        <authorList>
            <person name="Currrie C."/>
            <person name="Chevrette M."/>
            <person name="Carlson C."/>
            <person name="Stubbendieck R."/>
            <person name="Wendt-Pienkowski E."/>
        </authorList>
    </citation>
    <scope>NUCLEOTIDE SEQUENCE</scope>
    <source>
        <strain evidence="2">SID7499</strain>
    </source>
</reference>